<dbReference type="SUPFAM" id="SSF52317">
    <property type="entry name" value="Class I glutamine amidotransferase-like"/>
    <property type="match status" value="1"/>
</dbReference>
<comment type="similarity">
    <text evidence="1">Belongs to the peptidase S51 family.</text>
</comment>
<dbReference type="GO" id="GO:0008236">
    <property type="term" value="F:serine-type peptidase activity"/>
    <property type="evidence" value="ECO:0007669"/>
    <property type="project" value="UniProtKB-KW"/>
</dbReference>
<protein>
    <recommendedName>
        <fullName evidence="7">Peptidase</fullName>
    </recommendedName>
</protein>
<accession>F5XQZ8</accession>
<dbReference type="Gene3D" id="3.40.50.880">
    <property type="match status" value="1"/>
</dbReference>
<dbReference type="InterPro" id="IPR029062">
    <property type="entry name" value="Class_I_gatase-like"/>
</dbReference>
<keyword evidence="2" id="KW-0645">Protease</keyword>
<dbReference type="InterPro" id="IPR005320">
    <property type="entry name" value="Peptidase_S51"/>
</dbReference>
<evidence type="ECO:0000256" key="3">
    <source>
        <dbReference type="ARBA" id="ARBA00022801"/>
    </source>
</evidence>
<dbReference type="OrthoDB" id="3373764at2"/>
<dbReference type="PANTHER" id="PTHR20842:SF0">
    <property type="entry name" value="ALPHA-ASPARTYL DIPEPTIDASE"/>
    <property type="match status" value="1"/>
</dbReference>
<keyword evidence="3" id="KW-0378">Hydrolase</keyword>
<dbReference type="Proteomes" id="UP000007947">
    <property type="component" value="Chromosome"/>
</dbReference>
<dbReference type="EMBL" id="AP012204">
    <property type="protein sequence ID" value="BAK37020.1"/>
    <property type="molecule type" value="Genomic_DNA"/>
</dbReference>
<evidence type="ECO:0000256" key="4">
    <source>
        <dbReference type="ARBA" id="ARBA00022825"/>
    </source>
</evidence>
<dbReference type="STRING" id="1032480.MLP_40060"/>
<organism evidence="5 6">
    <name type="scientific">Microlunatus phosphovorus (strain ATCC 700054 / DSM 10555 / JCM 9379 / NBRC 101784 / NCIMB 13414 / VKM Ac-1990 / NM-1)</name>
    <dbReference type="NCBI Taxonomy" id="1032480"/>
    <lineage>
        <taxon>Bacteria</taxon>
        <taxon>Bacillati</taxon>
        <taxon>Actinomycetota</taxon>
        <taxon>Actinomycetes</taxon>
        <taxon>Propionibacteriales</taxon>
        <taxon>Propionibacteriaceae</taxon>
        <taxon>Microlunatus</taxon>
    </lineage>
</organism>
<keyword evidence="6" id="KW-1185">Reference proteome</keyword>
<dbReference type="HOGENOM" id="CLU_1298698_0_0_11"/>
<proteinExistence type="inferred from homology"/>
<dbReference type="GO" id="GO:0006508">
    <property type="term" value="P:proteolysis"/>
    <property type="evidence" value="ECO:0007669"/>
    <property type="project" value="UniProtKB-KW"/>
</dbReference>
<keyword evidence="4" id="KW-0720">Serine protease</keyword>
<reference evidence="5 6" key="1">
    <citation type="submission" date="2011-05" db="EMBL/GenBank/DDBJ databases">
        <title>Whole genome sequence of Microlunatus phosphovorus NM-1.</title>
        <authorList>
            <person name="Hosoyama A."/>
            <person name="Sasaki K."/>
            <person name="Harada T."/>
            <person name="Igarashi R."/>
            <person name="Kawakoshi A."/>
            <person name="Sasagawa M."/>
            <person name="Fukada J."/>
            <person name="Nakamura S."/>
            <person name="Katano Y."/>
            <person name="Hanada S."/>
            <person name="Kamagata Y."/>
            <person name="Nakamura N."/>
            <person name="Yamazaki S."/>
            <person name="Fujita N."/>
        </authorList>
    </citation>
    <scope>NUCLEOTIDE SEQUENCE [LARGE SCALE GENOMIC DNA]</scope>
    <source>
        <strain evidence="6">ATCC 700054 / DSM 10555 / JCM 9379 / NBRC 101784 / NCIMB 13414 / VKM Ac-1990 / NM-1</strain>
    </source>
</reference>
<sequence>MQQGPLHAHRLIGQNPGMRLYLASFRLGPHHERLRRLAGGGRRTALIPNAVEHVPTEDRIVGLRRDVDELEATGLEVTLLDLREPGAVDRLADFDIVWVRGGNVFVLRRALADTGADSRLINLLERDVVVYGGYSAGPCVLGPDLTALRRVDDLDAVAEPITDGLGLLDRPFVPHVRSPAHPESAGCDAVAADYQTRGQAHWALRDGQVLIIDGDEMTLL</sequence>
<dbReference type="AlphaFoldDB" id="F5XQZ8"/>
<dbReference type="eggNOG" id="COG3340">
    <property type="taxonomic scope" value="Bacteria"/>
</dbReference>
<dbReference type="Pfam" id="PF03575">
    <property type="entry name" value="Peptidase_S51"/>
    <property type="match status" value="1"/>
</dbReference>
<evidence type="ECO:0000313" key="6">
    <source>
        <dbReference type="Proteomes" id="UP000007947"/>
    </source>
</evidence>
<evidence type="ECO:0008006" key="7">
    <source>
        <dbReference type="Google" id="ProtNLM"/>
    </source>
</evidence>
<dbReference type="PANTHER" id="PTHR20842">
    <property type="entry name" value="PROTEASE S51 ALPHA-ASPARTYL DIPEPTIDASE"/>
    <property type="match status" value="1"/>
</dbReference>
<gene>
    <name evidence="5" type="ordered locus">MLP_40060</name>
</gene>
<name>F5XQZ8_MICPN</name>
<evidence type="ECO:0000256" key="2">
    <source>
        <dbReference type="ARBA" id="ARBA00022670"/>
    </source>
</evidence>
<evidence type="ECO:0000313" key="5">
    <source>
        <dbReference type="EMBL" id="BAK37020.1"/>
    </source>
</evidence>
<dbReference type="RefSeq" id="WP_013864862.1">
    <property type="nucleotide sequence ID" value="NC_015635.1"/>
</dbReference>
<dbReference type="KEGG" id="mph:MLP_40060"/>
<evidence type="ECO:0000256" key="1">
    <source>
        <dbReference type="ARBA" id="ARBA00006534"/>
    </source>
</evidence>